<evidence type="ECO:0000313" key="2">
    <source>
        <dbReference type="EMBL" id="KAK9152230.1"/>
    </source>
</evidence>
<dbReference type="GO" id="GO:0035251">
    <property type="term" value="F:UDP-glucosyltransferase activity"/>
    <property type="evidence" value="ECO:0007669"/>
    <property type="project" value="InterPro"/>
</dbReference>
<name>A0AAP0PRU8_9MAGN</name>
<organism evidence="2 3">
    <name type="scientific">Stephania yunnanensis</name>
    <dbReference type="NCBI Taxonomy" id="152371"/>
    <lineage>
        <taxon>Eukaryota</taxon>
        <taxon>Viridiplantae</taxon>
        <taxon>Streptophyta</taxon>
        <taxon>Embryophyta</taxon>
        <taxon>Tracheophyta</taxon>
        <taxon>Spermatophyta</taxon>
        <taxon>Magnoliopsida</taxon>
        <taxon>Ranunculales</taxon>
        <taxon>Menispermaceae</taxon>
        <taxon>Menispermoideae</taxon>
        <taxon>Cissampelideae</taxon>
        <taxon>Stephania</taxon>
    </lineage>
</organism>
<evidence type="ECO:0000256" key="1">
    <source>
        <dbReference type="ARBA" id="ARBA00009995"/>
    </source>
</evidence>
<accession>A0AAP0PRU8</accession>
<gene>
    <name evidence="2" type="ORF">Syun_010539</name>
</gene>
<proteinExistence type="inferred from homology"/>
<keyword evidence="3" id="KW-1185">Reference proteome</keyword>
<dbReference type="Gene3D" id="3.40.50.2000">
    <property type="entry name" value="Glycogen Phosphorylase B"/>
    <property type="match status" value="1"/>
</dbReference>
<dbReference type="PANTHER" id="PTHR48048">
    <property type="entry name" value="GLYCOSYLTRANSFERASE"/>
    <property type="match status" value="1"/>
</dbReference>
<protein>
    <submittedName>
        <fullName evidence="2">Uncharacterized protein</fullName>
    </submittedName>
</protein>
<comment type="similarity">
    <text evidence="1">Belongs to the UDP-glycosyltransferase family.</text>
</comment>
<sequence>MKSKAELIVVPGPGIGHLVPTIEFARALTQRDHRVSLTVLVMDDSPIAPATPSLRHFASLISTDHLRLVQLPSLSPQTISQILANGPGIPRIGLLVHHYMPIIKDSVSRLVSTELTHLDGFILDTYTSGVLEIADELGVPSYVYCTYGAAVLGLMLHLPDLDSVVETEPGSNSAELTTPSYRNSVPRSAFPQFMFHKDDEGYKRLLYLSKKLRNVKGILVNSFAEFESYAVDSIDRMVCESQDQVLRKVYPTHGQVSAVCLRDLTPKLRRAIPKTPLIVSADQYRKLHMGVGPA</sequence>
<dbReference type="InterPro" id="IPR050481">
    <property type="entry name" value="UDP-glycosyltransf_plant"/>
</dbReference>
<dbReference type="AlphaFoldDB" id="A0AAP0PRU8"/>
<comment type="caution">
    <text evidence="2">The sequence shown here is derived from an EMBL/GenBank/DDBJ whole genome shotgun (WGS) entry which is preliminary data.</text>
</comment>
<dbReference type="Proteomes" id="UP001420932">
    <property type="component" value="Unassembled WGS sequence"/>
</dbReference>
<dbReference type="EMBL" id="JBBNAF010000004">
    <property type="protein sequence ID" value="KAK9152230.1"/>
    <property type="molecule type" value="Genomic_DNA"/>
</dbReference>
<evidence type="ECO:0000313" key="3">
    <source>
        <dbReference type="Proteomes" id="UP001420932"/>
    </source>
</evidence>
<reference evidence="2 3" key="1">
    <citation type="submission" date="2024-01" db="EMBL/GenBank/DDBJ databases">
        <title>Genome assemblies of Stephania.</title>
        <authorList>
            <person name="Yang L."/>
        </authorList>
    </citation>
    <scope>NUCLEOTIDE SEQUENCE [LARGE SCALE GENOMIC DNA]</scope>
    <source>
        <strain evidence="2">YNDBR</strain>
        <tissue evidence="2">Leaf</tissue>
    </source>
</reference>
<dbReference type="SUPFAM" id="SSF53756">
    <property type="entry name" value="UDP-Glycosyltransferase/glycogen phosphorylase"/>
    <property type="match status" value="1"/>
</dbReference>
<dbReference type="PANTHER" id="PTHR48048:SF45">
    <property type="entry name" value="GLYCOSYLTRANSFERASE"/>
    <property type="match status" value="1"/>
</dbReference>